<dbReference type="InterPro" id="IPR032319">
    <property type="entry name" value="CLP1_P"/>
</dbReference>
<organism evidence="6 7">
    <name type="scientific">Tritrichomonas musculus</name>
    <dbReference type="NCBI Taxonomy" id="1915356"/>
    <lineage>
        <taxon>Eukaryota</taxon>
        <taxon>Metamonada</taxon>
        <taxon>Parabasalia</taxon>
        <taxon>Tritrichomonadida</taxon>
        <taxon>Tritrichomonadidae</taxon>
        <taxon>Tritrichomonas</taxon>
    </lineage>
</organism>
<dbReference type="Pfam" id="PF06807">
    <property type="entry name" value="Clp1"/>
    <property type="match status" value="1"/>
</dbReference>
<dbReference type="InterPro" id="IPR038238">
    <property type="entry name" value="Clp1_C_sf"/>
</dbReference>
<dbReference type="InterPro" id="IPR038239">
    <property type="entry name" value="Clp1_N_sf"/>
</dbReference>
<evidence type="ECO:0000259" key="5">
    <source>
        <dbReference type="Pfam" id="PF16575"/>
    </source>
</evidence>
<dbReference type="SUPFAM" id="SSF52540">
    <property type="entry name" value="P-loop containing nucleoside triphosphate hydrolases"/>
    <property type="match status" value="1"/>
</dbReference>
<dbReference type="InterPro" id="IPR027417">
    <property type="entry name" value="P-loop_NTPase"/>
</dbReference>
<evidence type="ECO:0000256" key="1">
    <source>
        <dbReference type="ARBA" id="ARBA00022741"/>
    </source>
</evidence>
<dbReference type="Gene3D" id="2.60.120.1030">
    <property type="entry name" value="Clp1, DNA binding domain"/>
    <property type="match status" value="1"/>
</dbReference>
<dbReference type="InterPro" id="IPR032324">
    <property type="entry name" value="Clp1_N"/>
</dbReference>
<sequence>MAKEAAEVEIVSISPLNELRFLLNVNDSVTIELTNGEAFSYGWKLPLHVLLNFRDQPFPISTKQGCSIKVSGTFVSYYSAPFVECPIIEDIKISETVFVVGAPSSGKTSLCKCICNSLLNTSQSRYRIYVNADPDQSPFCPPGCIGAIPVTSPINNFGFPFTDPIIYMYGTTKVEEKKGILFSDQLKELLNHIAERRKFVGSSDGGTVIDFPSITSKFTYEMLEKAITNLVEGTTKNLGPIRIIVVGNDKLYTNIRRSMPGIPADKIPILPGAINLSKEARAAIRNNEIRRYFYGDGNPDLIPQTYFLSKGNVQLYSFGSWSVLNEAMMPIMIEIPDPKVVQPVPFSDRLVGIILAVLPQENRSLLWKQTVFGFMHVLEYKEDEKQLTVLKPNSDALPSNTIIVSQVKCNPQ</sequence>
<gene>
    <name evidence="6" type="ORF">M9Y10_009452</name>
</gene>
<dbReference type="Pfam" id="PF16575">
    <property type="entry name" value="CLP1_P"/>
    <property type="match status" value="1"/>
</dbReference>
<comment type="caution">
    <text evidence="6">The sequence shown here is derived from an EMBL/GenBank/DDBJ whole genome shotgun (WGS) entry which is preliminary data.</text>
</comment>
<proteinExistence type="predicted"/>
<keyword evidence="1" id="KW-0547">Nucleotide-binding</keyword>
<evidence type="ECO:0000313" key="6">
    <source>
        <dbReference type="EMBL" id="KAK8866488.1"/>
    </source>
</evidence>
<dbReference type="Gene3D" id="2.40.30.330">
    <property type="entry name" value="Pre-mRNA cleavage complex subunit Clp1, C-terminal domain"/>
    <property type="match status" value="1"/>
</dbReference>
<evidence type="ECO:0000256" key="2">
    <source>
        <dbReference type="ARBA" id="ARBA00022840"/>
    </source>
</evidence>
<dbReference type="PANTHER" id="PTHR12755:SF6">
    <property type="entry name" value="POLYRIBONUCLEOTIDE 5'-HYDROXYL-KINASE CLP1"/>
    <property type="match status" value="1"/>
</dbReference>
<protein>
    <submittedName>
        <fullName evidence="6">Cleavage polyadenylation factor subunit clp1</fullName>
    </submittedName>
</protein>
<dbReference type="InterPro" id="IPR045116">
    <property type="entry name" value="Clp1/Grc3"/>
</dbReference>
<keyword evidence="2" id="KW-0067">ATP-binding</keyword>
<reference evidence="6 7" key="1">
    <citation type="submission" date="2024-04" db="EMBL/GenBank/DDBJ databases">
        <title>Tritrichomonas musculus Genome.</title>
        <authorList>
            <person name="Alves-Ferreira E."/>
            <person name="Grigg M."/>
            <person name="Lorenzi H."/>
            <person name="Galac M."/>
        </authorList>
    </citation>
    <scope>NUCLEOTIDE SEQUENCE [LARGE SCALE GENOMIC DNA]</scope>
    <source>
        <strain evidence="6 7">EAF2021</strain>
    </source>
</reference>
<dbReference type="Pfam" id="PF16573">
    <property type="entry name" value="CLP1_N"/>
    <property type="match status" value="1"/>
</dbReference>
<accession>A0ABR2INC5</accession>
<feature type="domain" description="Clp1 P-loop" evidence="5">
    <location>
        <begin position="101"/>
        <end position="295"/>
    </location>
</feature>
<dbReference type="InterPro" id="IPR010655">
    <property type="entry name" value="Clp1_C"/>
</dbReference>
<name>A0ABR2INC5_9EUKA</name>
<evidence type="ECO:0000259" key="3">
    <source>
        <dbReference type="Pfam" id="PF06807"/>
    </source>
</evidence>
<evidence type="ECO:0000313" key="7">
    <source>
        <dbReference type="Proteomes" id="UP001470230"/>
    </source>
</evidence>
<dbReference type="EMBL" id="JAPFFF010000015">
    <property type="protein sequence ID" value="KAK8866488.1"/>
    <property type="molecule type" value="Genomic_DNA"/>
</dbReference>
<feature type="domain" description="Clp1 N-terminal" evidence="4">
    <location>
        <begin position="13"/>
        <end position="79"/>
    </location>
</feature>
<feature type="domain" description="Clp1 C-terminal" evidence="3">
    <location>
        <begin position="301"/>
        <end position="408"/>
    </location>
</feature>
<dbReference type="Proteomes" id="UP001470230">
    <property type="component" value="Unassembled WGS sequence"/>
</dbReference>
<keyword evidence="7" id="KW-1185">Reference proteome</keyword>
<dbReference type="PANTHER" id="PTHR12755">
    <property type="entry name" value="CLEAVAGE/POLYADENYLATION FACTOR IA SUBUNIT CLP1P"/>
    <property type="match status" value="1"/>
</dbReference>
<evidence type="ECO:0000259" key="4">
    <source>
        <dbReference type="Pfam" id="PF16573"/>
    </source>
</evidence>
<dbReference type="Gene3D" id="3.40.50.300">
    <property type="entry name" value="P-loop containing nucleotide triphosphate hydrolases"/>
    <property type="match status" value="1"/>
</dbReference>